<sequence length="185" mass="20838">MLESTTKTVMHCYPGLIALVTAKSDDKQNIMAAGWHSYISYDPAIYGVAVAKERFTHHLIQESGKFAINFVPAEYAHWIEASGKKSGADGDKFTRMFAKWKEGETTGAPILQNAYVAYECEVIDTNTYGDHDWIVGKITRFHKDNEKFGEDGLPDFSKLQLPLFLGRSKYLIADHATTMKEIHID</sequence>
<proteinExistence type="inferred from homology"/>
<gene>
    <name evidence="5" type="ORF">CR194_18000</name>
</gene>
<dbReference type="RefSeq" id="WP_110611652.1">
    <property type="nucleotide sequence ID" value="NZ_PDOD01000005.1"/>
</dbReference>
<comment type="caution">
    <text evidence="5">The sequence shown here is derived from an EMBL/GenBank/DDBJ whole genome shotgun (WGS) entry which is preliminary data.</text>
</comment>
<dbReference type="Pfam" id="PF01613">
    <property type="entry name" value="Flavin_Reduct"/>
    <property type="match status" value="1"/>
</dbReference>
<dbReference type="InterPro" id="IPR002563">
    <property type="entry name" value="Flavin_Rdtase-like_dom"/>
</dbReference>
<dbReference type="PANTHER" id="PTHR43567">
    <property type="entry name" value="FLAVOREDOXIN-RELATED-RELATED"/>
    <property type="match status" value="1"/>
</dbReference>
<evidence type="ECO:0000259" key="4">
    <source>
        <dbReference type="SMART" id="SM00903"/>
    </source>
</evidence>
<evidence type="ECO:0000256" key="1">
    <source>
        <dbReference type="ARBA" id="ARBA00001917"/>
    </source>
</evidence>
<keyword evidence="2" id="KW-0285">Flavoprotein</keyword>
<evidence type="ECO:0000313" key="6">
    <source>
        <dbReference type="Proteomes" id="UP000248214"/>
    </source>
</evidence>
<comment type="cofactor">
    <cofactor evidence="1">
        <name>FMN</name>
        <dbReference type="ChEBI" id="CHEBI:58210"/>
    </cofactor>
</comment>
<keyword evidence="6" id="KW-1185">Reference proteome</keyword>
<accession>A0A323TRT3</accession>
<reference evidence="5 6" key="1">
    <citation type="submission" date="2017-10" db="EMBL/GenBank/DDBJ databases">
        <title>Bacillus sp. nov., a halophilic bacterium isolated from a Keqin Lake.</title>
        <authorList>
            <person name="Wang H."/>
        </authorList>
    </citation>
    <scope>NUCLEOTIDE SEQUENCE [LARGE SCALE GENOMIC DNA]</scope>
    <source>
        <strain evidence="5 6">KQ-12</strain>
    </source>
</reference>
<dbReference type="SMART" id="SM00903">
    <property type="entry name" value="Flavin_Reduct"/>
    <property type="match status" value="1"/>
</dbReference>
<dbReference type="PANTHER" id="PTHR43567:SF1">
    <property type="entry name" value="FLAVOREDOXIN"/>
    <property type="match status" value="1"/>
</dbReference>
<protein>
    <submittedName>
        <fullName evidence="5">Flavin oxidoreductase</fullName>
    </submittedName>
</protein>
<dbReference type="InterPro" id="IPR052174">
    <property type="entry name" value="Flavoredoxin"/>
</dbReference>
<comment type="similarity">
    <text evidence="3">Belongs to the flavoredoxin family.</text>
</comment>
<name>A0A323TRT3_9BACI</name>
<feature type="domain" description="Flavin reductase like" evidence="4">
    <location>
        <begin position="10"/>
        <end position="153"/>
    </location>
</feature>
<evidence type="ECO:0000313" key="5">
    <source>
        <dbReference type="EMBL" id="PYZ92085.1"/>
    </source>
</evidence>
<dbReference type="OrthoDB" id="9794638at2"/>
<dbReference type="SUPFAM" id="SSF50475">
    <property type="entry name" value="FMN-binding split barrel"/>
    <property type="match status" value="1"/>
</dbReference>
<evidence type="ECO:0000256" key="3">
    <source>
        <dbReference type="ARBA" id="ARBA00038054"/>
    </source>
</evidence>
<dbReference type="EMBL" id="PDOD01000005">
    <property type="protein sequence ID" value="PYZ92085.1"/>
    <property type="molecule type" value="Genomic_DNA"/>
</dbReference>
<dbReference type="Proteomes" id="UP000248214">
    <property type="component" value="Unassembled WGS sequence"/>
</dbReference>
<dbReference type="Gene3D" id="2.30.110.10">
    <property type="entry name" value="Electron Transport, Fmn-binding Protein, Chain A"/>
    <property type="match status" value="1"/>
</dbReference>
<evidence type="ECO:0000256" key="2">
    <source>
        <dbReference type="ARBA" id="ARBA00022630"/>
    </source>
</evidence>
<dbReference type="InterPro" id="IPR012349">
    <property type="entry name" value="Split_barrel_FMN-bd"/>
</dbReference>
<organism evidence="5 6">
    <name type="scientific">Salipaludibacillus keqinensis</name>
    <dbReference type="NCBI Taxonomy" id="2045207"/>
    <lineage>
        <taxon>Bacteria</taxon>
        <taxon>Bacillati</taxon>
        <taxon>Bacillota</taxon>
        <taxon>Bacilli</taxon>
        <taxon>Bacillales</taxon>
        <taxon>Bacillaceae</taxon>
    </lineage>
</organism>
<dbReference type="GO" id="GO:0010181">
    <property type="term" value="F:FMN binding"/>
    <property type="evidence" value="ECO:0007669"/>
    <property type="project" value="InterPro"/>
</dbReference>
<dbReference type="GO" id="GO:0016646">
    <property type="term" value="F:oxidoreductase activity, acting on the CH-NH group of donors, NAD or NADP as acceptor"/>
    <property type="evidence" value="ECO:0007669"/>
    <property type="project" value="UniProtKB-ARBA"/>
</dbReference>
<dbReference type="AlphaFoldDB" id="A0A323TRT3"/>